<feature type="transmembrane region" description="Helical" evidence="5">
    <location>
        <begin position="244"/>
        <end position="265"/>
    </location>
</feature>
<feature type="transmembrane region" description="Helical" evidence="5">
    <location>
        <begin position="171"/>
        <end position="193"/>
    </location>
</feature>
<dbReference type="Gene3D" id="1.20.1250.20">
    <property type="entry name" value="MFS general substrate transporter like domains"/>
    <property type="match status" value="2"/>
</dbReference>
<proteinExistence type="predicted"/>
<comment type="caution">
    <text evidence="7">The sequence shown here is derived from an EMBL/GenBank/DDBJ whole genome shotgun (WGS) entry which is preliminary data.</text>
</comment>
<sequence>MPTAPAPPASRRRWVVLAIGVLAQTSACAFVYGVPFLVPGLRDSLGLSLAGVGTYVAAPTVGLLLMLIAWGAAADRFGERRVMALGLTIAGLVIGTVALATPASHGAVLALLVLGGAASASVFAANGRMIMGWFPRTERGLAMGIRQTAQPLGVALAGLVLPRLAQHVGAFPALVVPAAACLLSAVLVAAFAPDPARPPRSEAGPAPSPYRSPVLWRLHAASAMLVVPQFAISAFATEYLVREQGWGVTGAGAFVAVVQIVGALGRIASGVWSDRVGSRLRPMRQLAVGAALVLLVFALGDAVAPWLAVAALAVGGIVTVADNGLAYTAVAELAGSSWSGRALGIQNTGQNVVTSLTPVALGALVGIAGYAVGFAVAAVAPVAAIVLTPVSGEGESRW</sequence>
<dbReference type="Proteomes" id="UP001500449">
    <property type="component" value="Unassembled WGS sequence"/>
</dbReference>
<reference evidence="7 8" key="1">
    <citation type="journal article" date="2019" name="Int. J. Syst. Evol. Microbiol.">
        <title>The Global Catalogue of Microorganisms (GCM) 10K type strain sequencing project: providing services to taxonomists for standard genome sequencing and annotation.</title>
        <authorList>
            <consortium name="The Broad Institute Genomics Platform"/>
            <consortium name="The Broad Institute Genome Sequencing Center for Infectious Disease"/>
            <person name="Wu L."/>
            <person name="Ma J."/>
        </authorList>
    </citation>
    <scope>NUCLEOTIDE SEQUENCE [LARGE SCALE GENOMIC DNA]</scope>
    <source>
        <strain evidence="7 8">JCM 16009</strain>
    </source>
</reference>
<dbReference type="InterPro" id="IPR020846">
    <property type="entry name" value="MFS_dom"/>
</dbReference>
<evidence type="ECO:0000256" key="1">
    <source>
        <dbReference type="ARBA" id="ARBA00004651"/>
    </source>
</evidence>
<feature type="transmembrane region" description="Helical" evidence="5">
    <location>
        <begin position="359"/>
        <end position="387"/>
    </location>
</feature>
<dbReference type="PROSITE" id="PS50850">
    <property type="entry name" value="MFS"/>
    <property type="match status" value="1"/>
</dbReference>
<evidence type="ECO:0000313" key="8">
    <source>
        <dbReference type="Proteomes" id="UP001500449"/>
    </source>
</evidence>
<keyword evidence="3 5" id="KW-1133">Transmembrane helix</keyword>
<evidence type="ECO:0000256" key="5">
    <source>
        <dbReference type="SAM" id="Phobius"/>
    </source>
</evidence>
<comment type="subcellular location">
    <subcellularLocation>
        <location evidence="1">Cell membrane</location>
        <topology evidence="1">Multi-pass membrane protein</topology>
    </subcellularLocation>
</comment>
<dbReference type="InterPro" id="IPR052952">
    <property type="entry name" value="MFS-Transporter"/>
</dbReference>
<feature type="transmembrane region" description="Helical" evidence="5">
    <location>
        <begin position="107"/>
        <end position="127"/>
    </location>
</feature>
<dbReference type="Pfam" id="PF07690">
    <property type="entry name" value="MFS_1"/>
    <property type="match status" value="1"/>
</dbReference>
<keyword evidence="2 5" id="KW-0812">Transmembrane</keyword>
<feature type="transmembrane region" description="Helical" evidence="5">
    <location>
        <begin position="45"/>
        <end position="70"/>
    </location>
</feature>
<evidence type="ECO:0000256" key="4">
    <source>
        <dbReference type="ARBA" id="ARBA00023136"/>
    </source>
</evidence>
<evidence type="ECO:0000259" key="6">
    <source>
        <dbReference type="PROSITE" id="PS50850"/>
    </source>
</evidence>
<feature type="transmembrane region" description="Helical" evidence="5">
    <location>
        <begin position="82"/>
        <end position="101"/>
    </location>
</feature>
<dbReference type="PANTHER" id="PTHR23527">
    <property type="entry name" value="BLL3282 PROTEIN"/>
    <property type="match status" value="1"/>
</dbReference>
<name>A0ABN2N1X3_9PSEU</name>
<feature type="transmembrane region" description="Helical" evidence="5">
    <location>
        <begin position="286"/>
        <end position="308"/>
    </location>
</feature>
<keyword evidence="8" id="KW-1185">Reference proteome</keyword>
<dbReference type="PANTHER" id="PTHR23527:SF1">
    <property type="entry name" value="BLL3282 PROTEIN"/>
    <property type="match status" value="1"/>
</dbReference>
<evidence type="ECO:0000256" key="2">
    <source>
        <dbReference type="ARBA" id="ARBA00022692"/>
    </source>
</evidence>
<dbReference type="InterPro" id="IPR036259">
    <property type="entry name" value="MFS_trans_sf"/>
</dbReference>
<evidence type="ECO:0000256" key="3">
    <source>
        <dbReference type="ARBA" id="ARBA00022989"/>
    </source>
</evidence>
<dbReference type="InterPro" id="IPR011701">
    <property type="entry name" value="MFS"/>
</dbReference>
<gene>
    <name evidence="7" type="ORF">GCM10009836_29830</name>
</gene>
<dbReference type="SUPFAM" id="SSF103473">
    <property type="entry name" value="MFS general substrate transporter"/>
    <property type="match status" value="1"/>
</dbReference>
<evidence type="ECO:0000313" key="7">
    <source>
        <dbReference type="EMBL" id="GAA1848205.1"/>
    </source>
</evidence>
<organism evidence="7 8">
    <name type="scientific">Pseudonocardia ailaonensis</name>
    <dbReference type="NCBI Taxonomy" id="367279"/>
    <lineage>
        <taxon>Bacteria</taxon>
        <taxon>Bacillati</taxon>
        <taxon>Actinomycetota</taxon>
        <taxon>Actinomycetes</taxon>
        <taxon>Pseudonocardiales</taxon>
        <taxon>Pseudonocardiaceae</taxon>
        <taxon>Pseudonocardia</taxon>
    </lineage>
</organism>
<feature type="domain" description="Major facilitator superfamily (MFS) profile" evidence="6">
    <location>
        <begin position="13"/>
        <end position="395"/>
    </location>
</feature>
<dbReference type="EMBL" id="BAAAQK010000007">
    <property type="protein sequence ID" value="GAA1848205.1"/>
    <property type="molecule type" value="Genomic_DNA"/>
</dbReference>
<protein>
    <submittedName>
        <fullName evidence="7">MFS transporter</fullName>
    </submittedName>
</protein>
<keyword evidence="4 5" id="KW-0472">Membrane</keyword>
<dbReference type="RefSeq" id="WP_344416801.1">
    <property type="nucleotide sequence ID" value="NZ_BAAAQK010000007.1"/>
</dbReference>
<accession>A0ABN2N1X3</accession>